<evidence type="ECO:0000256" key="7">
    <source>
        <dbReference type="ARBA" id="ARBA00023125"/>
    </source>
</evidence>
<dbReference type="Gene3D" id="1.10.565.10">
    <property type="entry name" value="Retinoid X Receptor"/>
    <property type="match status" value="1"/>
</dbReference>
<evidence type="ECO:0000256" key="5">
    <source>
        <dbReference type="ARBA" id="ARBA00022833"/>
    </source>
</evidence>
<dbReference type="EMBL" id="BTSY01000006">
    <property type="protein sequence ID" value="GMT32833.1"/>
    <property type="molecule type" value="Genomic_DNA"/>
</dbReference>
<evidence type="ECO:0000256" key="3">
    <source>
        <dbReference type="ARBA" id="ARBA00022723"/>
    </source>
</evidence>
<dbReference type="FunFam" id="3.30.50.10:FF:000030">
    <property type="entry name" value="Nuclear Hormone Receptor family"/>
    <property type="match status" value="1"/>
</dbReference>
<dbReference type="PROSITE" id="PS00031">
    <property type="entry name" value="NUCLEAR_REC_DBD_1"/>
    <property type="match status" value="1"/>
</dbReference>
<keyword evidence="4 11" id="KW-0863">Zinc-finger</keyword>
<dbReference type="SMART" id="SM00399">
    <property type="entry name" value="ZnF_C4"/>
    <property type="match status" value="1"/>
</dbReference>
<proteinExistence type="inferred from homology"/>
<keyword evidence="3 11" id="KW-0479">Metal-binding</keyword>
<protein>
    <recommendedName>
        <fullName evidence="17">Nuclear receptor</fullName>
    </recommendedName>
</protein>
<dbReference type="Pfam" id="PF00104">
    <property type="entry name" value="Hormone_recep"/>
    <property type="match status" value="1"/>
</dbReference>
<dbReference type="Pfam" id="PF00105">
    <property type="entry name" value="zf-C4"/>
    <property type="match status" value="1"/>
</dbReference>
<dbReference type="InterPro" id="IPR035500">
    <property type="entry name" value="NHR-like_dom_sf"/>
</dbReference>
<comment type="caution">
    <text evidence="15">The sequence shown here is derived from an EMBL/GenBank/DDBJ whole genome shotgun (WGS) entry which is preliminary data.</text>
</comment>
<feature type="non-terminal residue" evidence="15">
    <location>
        <position position="1"/>
    </location>
</feature>
<evidence type="ECO:0000256" key="12">
    <source>
        <dbReference type="SAM" id="MobiDB-lite"/>
    </source>
</evidence>
<comment type="subcellular location">
    <subcellularLocation>
        <location evidence="1 11">Nucleus</location>
    </subcellularLocation>
</comment>
<dbReference type="InterPro" id="IPR000536">
    <property type="entry name" value="Nucl_hrmn_rcpt_lig-bd"/>
</dbReference>
<comment type="similarity">
    <text evidence="2 11">Belongs to the nuclear hormone receptor family.</text>
</comment>
<evidence type="ECO:0000313" key="16">
    <source>
        <dbReference type="Proteomes" id="UP001432322"/>
    </source>
</evidence>
<accession>A0AAV5WRF7</accession>
<organism evidence="15 16">
    <name type="scientific">Pristionchus fissidentatus</name>
    <dbReference type="NCBI Taxonomy" id="1538716"/>
    <lineage>
        <taxon>Eukaryota</taxon>
        <taxon>Metazoa</taxon>
        <taxon>Ecdysozoa</taxon>
        <taxon>Nematoda</taxon>
        <taxon>Chromadorea</taxon>
        <taxon>Rhabditida</taxon>
        <taxon>Rhabditina</taxon>
        <taxon>Diplogasteromorpha</taxon>
        <taxon>Diplogasteroidea</taxon>
        <taxon>Neodiplogasteridae</taxon>
        <taxon>Pristionchus</taxon>
    </lineage>
</organism>
<dbReference type="InterPro" id="IPR050274">
    <property type="entry name" value="Nuclear_hormone_rcpt_NR2"/>
</dbReference>
<dbReference type="Gene3D" id="3.30.50.10">
    <property type="entry name" value="Erythroid Transcription Factor GATA-1, subunit A"/>
    <property type="match status" value="1"/>
</dbReference>
<dbReference type="GO" id="GO:0008270">
    <property type="term" value="F:zinc ion binding"/>
    <property type="evidence" value="ECO:0007669"/>
    <property type="project" value="UniProtKB-KW"/>
</dbReference>
<sequence>LEKDFFLSDINGSGGLLDLPSTSTSIVAQQLLAPSPFLSSATLAASAASLPPTDFDLLMRPLTAAATAVQHNNPPEEPVHSTTSSLAPHEPCAVCGDTSDGHHYGVRSCRGCNAFFRRAITLNLQFACRRGGRCPVDKNVRCACRACRLQKCIAVGMDKRAVQPKKGGGSSGIDGGSFDEDHGVITNGGGLGVPGPSKSEDTTVKTEPVIGSSGRSAFTPIGAALTTESLMPAVVPSPPTSAGLITRLTFAYKEQLTRRRLMLCRTLEEVIMGETQPMLRGFATGQDFVDLFKVQVVLMFEWVESLEEFRAIKVPLDKTCLLRWFIFKYMLLDNIFHTLKLGFTDRLVMANNSWLSPIFIPSDPGTEENAAVLSGRLHGQLTADLLEELVKPIEALKFRQGEEIALRMIAFLNPNTKGLSEDSQRIIKEGSERIMTELERYWEETLPISTGEARSRLVNLLLLMPALDKHVNAQKETMRLIPGFGETHIWDEYIGDLVRE</sequence>
<dbReference type="InterPro" id="IPR001628">
    <property type="entry name" value="Znf_hrmn_rcpt"/>
</dbReference>
<evidence type="ECO:0000256" key="2">
    <source>
        <dbReference type="ARBA" id="ARBA00005993"/>
    </source>
</evidence>
<evidence type="ECO:0000256" key="4">
    <source>
        <dbReference type="ARBA" id="ARBA00022771"/>
    </source>
</evidence>
<evidence type="ECO:0000256" key="11">
    <source>
        <dbReference type="RuleBase" id="RU004334"/>
    </source>
</evidence>
<feature type="domain" description="Nuclear receptor" evidence="13">
    <location>
        <begin position="89"/>
        <end position="164"/>
    </location>
</feature>
<dbReference type="Proteomes" id="UP001432322">
    <property type="component" value="Unassembled WGS sequence"/>
</dbReference>
<dbReference type="InterPro" id="IPR013088">
    <property type="entry name" value="Znf_NHR/GATA"/>
</dbReference>
<evidence type="ECO:0000259" key="14">
    <source>
        <dbReference type="PROSITE" id="PS51843"/>
    </source>
</evidence>
<evidence type="ECO:0000256" key="9">
    <source>
        <dbReference type="ARBA" id="ARBA00023170"/>
    </source>
</evidence>
<evidence type="ECO:0000256" key="6">
    <source>
        <dbReference type="ARBA" id="ARBA00023015"/>
    </source>
</evidence>
<evidence type="ECO:0000256" key="1">
    <source>
        <dbReference type="ARBA" id="ARBA00004123"/>
    </source>
</evidence>
<dbReference type="InterPro" id="IPR049636">
    <property type="entry name" value="HNF4-like_DBD"/>
</dbReference>
<gene>
    <name evidence="15" type="ORF">PFISCL1PPCAC_24130</name>
</gene>
<evidence type="ECO:0000259" key="13">
    <source>
        <dbReference type="PROSITE" id="PS51030"/>
    </source>
</evidence>
<dbReference type="CDD" id="cd06157">
    <property type="entry name" value="NR_LBD"/>
    <property type="match status" value="1"/>
</dbReference>
<keyword evidence="16" id="KW-1185">Reference proteome</keyword>
<dbReference type="GO" id="GO:0003700">
    <property type="term" value="F:DNA-binding transcription factor activity"/>
    <property type="evidence" value="ECO:0007669"/>
    <property type="project" value="InterPro"/>
</dbReference>
<dbReference type="PRINTS" id="PR00047">
    <property type="entry name" value="STROIDFINGER"/>
</dbReference>
<dbReference type="GO" id="GO:0005634">
    <property type="term" value="C:nucleus"/>
    <property type="evidence" value="ECO:0007669"/>
    <property type="project" value="UniProtKB-SubCell"/>
</dbReference>
<keyword evidence="10 11" id="KW-0539">Nucleus</keyword>
<keyword evidence="7 11" id="KW-0238">DNA-binding</keyword>
<dbReference type="AlphaFoldDB" id="A0AAV5WRF7"/>
<keyword evidence="8 11" id="KW-0804">Transcription</keyword>
<dbReference type="CDD" id="cd06960">
    <property type="entry name" value="NR_DBD_HNF4A"/>
    <property type="match status" value="1"/>
</dbReference>
<keyword evidence="9 11" id="KW-0675">Receptor</keyword>
<dbReference type="GO" id="GO:0000978">
    <property type="term" value="F:RNA polymerase II cis-regulatory region sequence-specific DNA binding"/>
    <property type="evidence" value="ECO:0007669"/>
    <property type="project" value="InterPro"/>
</dbReference>
<feature type="region of interest" description="Disordered" evidence="12">
    <location>
        <begin position="189"/>
        <end position="209"/>
    </location>
</feature>
<dbReference type="SUPFAM" id="SSF48508">
    <property type="entry name" value="Nuclear receptor ligand-binding domain"/>
    <property type="match status" value="1"/>
</dbReference>
<keyword evidence="6 11" id="KW-0805">Transcription regulation</keyword>
<evidence type="ECO:0000256" key="8">
    <source>
        <dbReference type="ARBA" id="ARBA00023163"/>
    </source>
</evidence>
<evidence type="ECO:0000313" key="15">
    <source>
        <dbReference type="EMBL" id="GMT32833.1"/>
    </source>
</evidence>
<dbReference type="PANTHER" id="PTHR24083">
    <property type="entry name" value="NUCLEAR HORMONE RECEPTOR"/>
    <property type="match status" value="1"/>
</dbReference>
<dbReference type="SUPFAM" id="SSF57716">
    <property type="entry name" value="Glucocorticoid receptor-like (DNA-binding domain)"/>
    <property type="match status" value="1"/>
</dbReference>
<evidence type="ECO:0000256" key="10">
    <source>
        <dbReference type="ARBA" id="ARBA00023242"/>
    </source>
</evidence>
<dbReference type="PROSITE" id="PS51843">
    <property type="entry name" value="NR_LBD"/>
    <property type="match status" value="1"/>
</dbReference>
<reference evidence="15" key="1">
    <citation type="submission" date="2023-10" db="EMBL/GenBank/DDBJ databases">
        <title>Genome assembly of Pristionchus species.</title>
        <authorList>
            <person name="Yoshida K."/>
            <person name="Sommer R.J."/>
        </authorList>
    </citation>
    <scope>NUCLEOTIDE SEQUENCE</scope>
    <source>
        <strain evidence="15">RS5133</strain>
    </source>
</reference>
<keyword evidence="5 11" id="KW-0862">Zinc</keyword>
<dbReference type="PROSITE" id="PS51030">
    <property type="entry name" value="NUCLEAR_REC_DBD_2"/>
    <property type="match status" value="1"/>
</dbReference>
<name>A0AAV5WRF7_9BILA</name>
<dbReference type="SMART" id="SM00430">
    <property type="entry name" value="HOLI"/>
    <property type="match status" value="1"/>
</dbReference>
<feature type="domain" description="NR LBD" evidence="14">
    <location>
        <begin position="252"/>
        <end position="500"/>
    </location>
</feature>
<evidence type="ECO:0008006" key="17">
    <source>
        <dbReference type="Google" id="ProtNLM"/>
    </source>
</evidence>